<feature type="transmembrane region" description="Helical" evidence="6">
    <location>
        <begin position="82"/>
        <end position="104"/>
    </location>
</feature>
<feature type="transmembrane region" description="Helical" evidence="6">
    <location>
        <begin position="183"/>
        <end position="203"/>
    </location>
</feature>
<dbReference type="PANTHER" id="PTHR42893">
    <property type="entry name" value="PROTEIN DETOXIFICATION 44, CHLOROPLASTIC-RELATED"/>
    <property type="match status" value="1"/>
</dbReference>
<evidence type="ECO:0000256" key="5">
    <source>
        <dbReference type="ARBA" id="ARBA00023136"/>
    </source>
</evidence>
<gene>
    <name evidence="7" type="primary">dinF</name>
    <name evidence="7" type="ORF">L21SP5_02926</name>
</gene>
<feature type="transmembrane region" description="Helical" evidence="6">
    <location>
        <begin position="154"/>
        <end position="177"/>
    </location>
</feature>
<sequence length="437" mass="49161">MNKKILRLAIPNIVSNITIPLLGMVDLALMGHLDSVNYIGAIALGAMIFNFLYWGFGFLRMGTSGFTAQAYGRRSMPDSIHTLARALLIAFMGALLLILLQYPIEKLTFWLISSEPEVEQLARSYFYIRIWAAPATIGIYALIGWYVGMQNTRFPMFMAILINLVNIGLNILFVFGLNMKSDGVALGTLLAQYSGLFFGLFLFRKYYGKLLKHFKRESLRNISILKEFMTVNKDIFIRTLCIIIVFTFFTSSSAAVNKHILAVNTVLLQLFFVYSYFVDGFAYAAEALTGKYFGAQDAVLLKKSVKKLFAWGLGIAVVFSAVYGFGWRPVIWLLTDNTNVINAAGEFSIWIGLMPLLAFASFLWDGIYIGATASVQMRNSMLIATLVVFFPVFYILRPYFGNHALWIALLAFLLTRGIAQYFMANRAVFSKVLSKRV</sequence>
<evidence type="ECO:0000256" key="3">
    <source>
        <dbReference type="ARBA" id="ARBA00022692"/>
    </source>
</evidence>
<keyword evidence="5 6" id="KW-0472">Membrane</keyword>
<feature type="transmembrane region" description="Helical" evidence="6">
    <location>
        <begin position="381"/>
        <end position="400"/>
    </location>
</feature>
<evidence type="ECO:0000313" key="8">
    <source>
        <dbReference type="Proteomes" id="UP000064893"/>
    </source>
</evidence>
<dbReference type="GO" id="GO:0042910">
    <property type="term" value="F:xenobiotic transmembrane transporter activity"/>
    <property type="evidence" value="ECO:0007669"/>
    <property type="project" value="InterPro"/>
</dbReference>
<reference evidence="7 8" key="1">
    <citation type="submission" date="2015-11" db="EMBL/GenBank/DDBJ databases">
        <title>Description and complete genome sequence of a novel strain predominating in hypersaline microbial mats and representing a new family of the Bacteriodetes phylum.</title>
        <authorList>
            <person name="Spring S."/>
            <person name="Bunk B."/>
            <person name="Sproer C."/>
            <person name="Klenk H.-P."/>
        </authorList>
    </citation>
    <scope>NUCLEOTIDE SEQUENCE [LARGE SCALE GENOMIC DNA]</scope>
    <source>
        <strain evidence="7 8">L21-Spi-D4</strain>
    </source>
</reference>
<feature type="transmembrane region" description="Helical" evidence="6">
    <location>
        <begin position="38"/>
        <end position="61"/>
    </location>
</feature>
<evidence type="ECO:0000313" key="7">
    <source>
        <dbReference type="EMBL" id="ALO16546.1"/>
    </source>
</evidence>
<dbReference type="Pfam" id="PF01554">
    <property type="entry name" value="MatE"/>
    <property type="match status" value="2"/>
</dbReference>
<feature type="transmembrane region" description="Helical" evidence="6">
    <location>
        <begin position="124"/>
        <end position="147"/>
    </location>
</feature>
<protein>
    <submittedName>
        <fullName evidence="7">DNA-damage-inducible protein F</fullName>
    </submittedName>
</protein>
<name>A0A0S2I2L8_9BACT</name>
<feature type="transmembrane region" description="Helical" evidence="6">
    <location>
        <begin position="406"/>
        <end position="424"/>
    </location>
</feature>
<keyword evidence="4 6" id="KW-1133">Transmembrane helix</keyword>
<dbReference type="GO" id="GO:0015297">
    <property type="term" value="F:antiporter activity"/>
    <property type="evidence" value="ECO:0007669"/>
    <property type="project" value="InterPro"/>
</dbReference>
<comment type="similarity">
    <text evidence="2">Belongs to the multi antimicrobial extrusion (MATE) (TC 2.A.66.1) family.</text>
</comment>
<evidence type="ECO:0000256" key="1">
    <source>
        <dbReference type="ARBA" id="ARBA00004141"/>
    </source>
</evidence>
<proteinExistence type="inferred from homology"/>
<feature type="transmembrane region" description="Helical" evidence="6">
    <location>
        <begin position="266"/>
        <end position="288"/>
    </location>
</feature>
<dbReference type="RefSeq" id="WP_057953907.1">
    <property type="nucleotide sequence ID" value="NZ_CP013118.1"/>
</dbReference>
<dbReference type="KEGG" id="blq:L21SP5_02926"/>
<comment type="subcellular location">
    <subcellularLocation>
        <location evidence="1">Membrane</location>
        <topology evidence="1">Multi-pass membrane protein</topology>
    </subcellularLocation>
</comment>
<evidence type="ECO:0000256" key="2">
    <source>
        <dbReference type="ARBA" id="ARBA00010199"/>
    </source>
</evidence>
<dbReference type="STRING" id="1307839.L21SP5_02926"/>
<feature type="transmembrane region" description="Helical" evidence="6">
    <location>
        <begin position="235"/>
        <end position="254"/>
    </location>
</feature>
<dbReference type="NCBIfam" id="TIGR00797">
    <property type="entry name" value="matE"/>
    <property type="match status" value="1"/>
</dbReference>
<keyword evidence="3 6" id="KW-0812">Transmembrane</keyword>
<dbReference type="OrthoDB" id="9776324at2"/>
<dbReference type="AlphaFoldDB" id="A0A0S2I2L8"/>
<organism evidence="7 8">
    <name type="scientific">Salinivirga cyanobacteriivorans</name>
    <dbReference type="NCBI Taxonomy" id="1307839"/>
    <lineage>
        <taxon>Bacteria</taxon>
        <taxon>Pseudomonadati</taxon>
        <taxon>Bacteroidota</taxon>
        <taxon>Bacteroidia</taxon>
        <taxon>Bacteroidales</taxon>
        <taxon>Salinivirgaceae</taxon>
        <taxon>Salinivirga</taxon>
    </lineage>
</organism>
<dbReference type="InterPro" id="IPR044644">
    <property type="entry name" value="DinF-like"/>
</dbReference>
<dbReference type="GO" id="GO:0005886">
    <property type="term" value="C:plasma membrane"/>
    <property type="evidence" value="ECO:0007669"/>
    <property type="project" value="TreeGrafter"/>
</dbReference>
<feature type="transmembrane region" description="Helical" evidence="6">
    <location>
        <begin position="12"/>
        <end position="32"/>
    </location>
</feature>
<dbReference type="CDD" id="cd13136">
    <property type="entry name" value="MATE_DinF_like"/>
    <property type="match status" value="1"/>
</dbReference>
<dbReference type="EMBL" id="CP013118">
    <property type="protein sequence ID" value="ALO16546.1"/>
    <property type="molecule type" value="Genomic_DNA"/>
</dbReference>
<evidence type="ECO:0000256" key="6">
    <source>
        <dbReference type="SAM" id="Phobius"/>
    </source>
</evidence>
<dbReference type="Proteomes" id="UP000064893">
    <property type="component" value="Chromosome"/>
</dbReference>
<accession>A0A0S2I2L8</accession>
<evidence type="ECO:0000256" key="4">
    <source>
        <dbReference type="ARBA" id="ARBA00022989"/>
    </source>
</evidence>
<dbReference type="PATRIC" id="fig|1307839.3.peg.3072"/>
<keyword evidence="8" id="KW-1185">Reference proteome</keyword>
<dbReference type="InterPro" id="IPR002528">
    <property type="entry name" value="MATE_fam"/>
</dbReference>
<dbReference type="PANTHER" id="PTHR42893:SF46">
    <property type="entry name" value="PROTEIN DETOXIFICATION 44, CHLOROPLASTIC"/>
    <property type="match status" value="1"/>
</dbReference>
<feature type="transmembrane region" description="Helical" evidence="6">
    <location>
        <begin position="308"/>
        <end position="327"/>
    </location>
</feature>
<feature type="transmembrane region" description="Helical" evidence="6">
    <location>
        <begin position="347"/>
        <end position="369"/>
    </location>
</feature>